<keyword evidence="7" id="KW-0732">Signal</keyword>
<feature type="signal peptide" evidence="7">
    <location>
        <begin position="1"/>
        <end position="16"/>
    </location>
</feature>
<dbReference type="InterPro" id="IPR019595">
    <property type="entry name" value="DUF2470"/>
</dbReference>
<feature type="chain" id="PRO_5025639906" description="adenylyl-sulfate kinase" evidence="7">
    <location>
        <begin position="17"/>
        <end position="524"/>
    </location>
</feature>
<evidence type="ECO:0000256" key="2">
    <source>
        <dbReference type="ARBA" id="ARBA00012121"/>
    </source>
</evidence>
<keyword evidence="4" id="KW-0547">Nucleotide-binding</keyword>
<evidence type="ECO:0000256" key="3">
    <source>
        <dbReference type="ARBA" id="ARBA00022679"/>
    </source>
</evidence>
<evidence type="ECO:0000313" key="11">
    <source>
        <dbReference type="EMBL" id="KAF2288192.1"/>
    </source>
</evidence>
<evidence type="ECO:0000259" key="9">
    <source>
        <dbReference type="Pfam" id="PF10615"/>
    </source>
</evidence>
<feature type="domain" description="APS kinase" evidence="8">
    <location>
        <begin position="93"/>
        <end position="240"/>
    </location>
</feature>
<dbReference type="PANTHER" id="PTHR11055:SF1">
    <property type="entry name" value="PAPS SYNTHETASE, ISOFORM D"/>
    <property type="match status" value="1"/>
</dbReference>
<feature type="domain" description="CREG-like beta-barrel" evidence="10">
    <location>
        <begin position="288"/>
        <end position="411"/>
    </location>
</feature>
<dbReference type="Gene3D" id="3.40.50.300">
    <property type="entry name" value="P-loop containing nucleotide triphosphate hydrolases"/>
    <property type="match status" value="1"/>
</dbReference>
<name>A0A6A6KH22_HEVBR</name>
<dbReference type="InterPro" id="IPR027417">
    <property type="entry name" value="P-loop_NTPase"/>
</dbReference>
<dbReference type="EC" id="2.7.1.25" evidence="2"/>
<dbReference type="Proteomes" id="UP000467840">
    <property type="component" value="Chromosome 8"/>
</dbReference>
<dbReference type="SUPFAM" id="SSF50475">
    <property type="entry name" value="FMN-binding split barrel"/>
    <property type="match status" value="1"/>
</dbReference>
<evidence type="ECO:0000259" key="10">
    <source>
        <dbReference type="Pfam" id="PF13883"/>
    </source>
</evidence>
<dbReference type="InterPro" id="IPR012349">
    <property type="entry name" value="Split_barrel_FMN-bd"/>
</dbReference>
<reference evidence="11 12" key="1">
    <citation type="journal article" date="2020" name="Mol. Plant">
        <title>The Chromosome-Based Rubber Tree Genome Provides New Insights into Spurge Genome Evolution and Rubber Biosynthesis.</title>
        <authorList>
            <person name="Liu J."/>
            <person name="Shi C."/>
            <person name="Shi C.C."/>
            <person name="Li W."/>
            <person name="Zhang Q.J."/>
            <person name="Zhang Y."/>
            <person name="Li K."/>
            <person name="Lu H.F."/>
            <person name="Shi C."/>
            <person name="Zhu S.T."/>
            <person name="Xiao Z.Y."/>
            <person name="Nan H."/>
            <person name="Yue Y."/>
            <person name="Zhu X.G."/>
            <person name="Wu Y."/>
            <person name="Hong X.N."/>
            <person name="Fan G.Y."/>
            <person name="Tong Y."/>
            <person name="Zhang D."/>
            <person name="Mao C.L."/>
            <person name="Liu Y.L."/>
            <person name="Hao S.J."/>
            <person name="Liu W.Q."/>
            <person name="Lv M.Q."/>
            <person name="Zhang H.B."/>
            <person name="Liu Y."/>
            <person name="Hu-Tang G.R."/>
            <person name="Wang J.P."/>
            <person name="Wang J.H."/>
            <person name="Sun Y.H."/>
            <person name="Ni S.B."/>
            <person name="Chen W.B."/>
            <person name="Zhang X.C."/>
            <person name="Jiao Y.N."/>
            <person name="Eichler E.E."/>
            <person name="Li G.H."/>
            <person name="Liu X."/>
            <person name="Gao L.Z."/>
        </authorList>
    </citation>
    <scope>NUCLEOTIDE SEQUENCE [LARGE SCALE GENOMIC DNA]</scope>
    <source>
        <strain evidence="12">cv. GT1</strain>
        <tissue evidence="11">Leaf</tissue>
    </source>
</reference>
<dbReference type="InterPro" id="IPR059117">
    <property type="entry name" value="APS_kinase_dom"/>
</dbReference>
<proteinExistence type="inferred from homology"/>
<dbReference type="HAMAP" id="MF_00065">
    <property type="entry name" value="Adenylyl_sulf_kinase"/>
    <property type="match status" value="1"/>
</dbReference>
<evidence type="ECO:0000256" key="4">
    <source>
        <dbReference type="ARBA" id="ARBA00022741"/>
    </source>
</evidence>
<dbReference type="Pfam" id="PF01583">
    <property type="entry name" value="APS_kinase"/>
    <property type="match status" value="1"/>
</dbReference>
<dbReference type="CDD" id="cd02027">
    <property type="entry name" value="APSK"/>
    <property type="match status" value="1"/>
</dbReference>
<dbReference type="GO" id="GO:0000103">
    <property type="term" value="P:sulfate assimilation"/>
    <property type="evidence" value="ECO:0007669"/>
    <property type="project" value="InterPro"/>
</dbReference>
<evidence type="ECO:0000256" key="7">
    <source>
        <dbReference type="SAM" id="SignalP"/>
    </source>
</evidence>
<evidence type="ECO:0000256" key="1">
    <source>
        <dbReference type="ARBA" id="ARBA00004678"/>
    </source>
</evidence>
<evidence type="ECO:0000256" key="5">
    <source>
        <dbReference type="ARBA" id="ARBA00022777"/>
    </source>
</evidence>
<dbReference type="SUPFAM" id="SSF52540">
    <property type="entry name" value="P-loop containing nucleoside triphosphate hydrolases"/>
    <property type="match status" value="1"/>
</dbReference>
<evidence type="ECO:0000259" key="8">
    <source>
        <dbReference type="Pfam" id="PF01583"/>
    </source>
</evidence>
<dbReference type="NCBIfam" id="NF003013">
    <property type="entry name" value="PRK03846.1"/>
    <property type="match status" value="1"/>
</dbReference>
<dbReference type="InterPro" id="IPR037119">
    <property type="entry name" value="Haem_oxidase_HugZ-like_sf"/>
</dbReference>
<dbReference type="InterPro" id="IPR002891">
    <property type="entry name" value="APS"/>
</dbReference>
<dbReference type="GO" id="GO:0004020">
    <property type="term" value="F:adenylylsulfate kinase activity"/>
    <property type="evidence" value="ECO:0007669"/>
    <property type="project" value="UniProtKB-EC"/>
</dbReference>
<organism evidence="11 12">
    <name type="scientific">Hevea brasiliensis</name>
    <name type="common">Para rubber tree</name>
    <name type="synonym">Siphonia brasiliensis</name>
    <dbReference type="NCBI Taxonomy" id="3981"/>
    <lineage>
        <taxon>Eukaryota</taxon>
        <taxon>Viridiplantae</taxon>
        <taxon>Streptophyta</taxon>
        <taxon>Embryophyta</taxon>
        <taxon>Tracheophyta</taxon>
        <taxon>Spermatophyta</taxon>
        <taxon>Magnoliopsida</taxon>
        <taxon>eudicotyledons</taxon>
        <taxon>Gunneridae</taxon>
        <taxon>Pentapetalae</taxon>
        <taxon>rosids</taxon>
        <taxon>fabids</taxon>
        <taxon>Malpighiales</taxon>
        <taxon>Euphorbiaceae</taxon>
        <taxon>Crotonoideae</taxon>
        <taxon>Micrandreae</taxon>
        <taxon>Hevea</taxon>
    </lineage>
</organism>
<keyword evidence="5" id="KW-0418">Kinase</keyword>
<dbReference type="Gene3D" id="3.20.180.10">
    <property type="entry name" value="PNP-oxidase-like"/>
    <property type="match status" value="1"/>
</dbReference>
<comment type="caution">
    <text evidence="11">The sequence shown here is derived from an EMBL/GenBank/DDBJ whole genome shotgun (WGS) entry which is preliminary data.</text>
</comment>
<dbReference type="EMBL" id="JAAGAX010000016">
    <property type="protein sequence ID" value="KAF2288192.1"/>
    <property type="molecule type" value="Genomic_DNA"/>
</dbReference>
<dbReference type="GO" id="GO:0005524">
    <property type="term" value="F:ATP binding"/>
    <property type="evidence" value="ECO:0007669"/>
    <property type="project" value="UniProtKB-KW"/>
</dbReference>
<dbReference type="AlphaFoldDB" id="A0A6A6KH22"/>
<dbReference type="Gene3D" id="2.30.110.10">
    <property type="entry name" value="Electron Transport, Fmn-binding Protein, Chain A"/>
    <property type="match status" value="1"/>
</dbReference>
<keyword evidence="12" id="KW-1185">Reference proteome</keyword>
<accession>A0A6A6KH22</accession>
<dbReference type="Pfam" id="PF13883">
    <property type="entry name" value="CREG_beta-barrel"/>
    <property type="match status" value="1"/>
</dbReference>
<evidence type="ECO:0000313" key="12">
    <source>
        <dbReference type="Proteomes" id="UP000467840"/>
    </source>
</evidence>
<gene>
    <name evidence="11" type="ORF">GH714_004911</name>
</gene>
<feature type="domain" description="DUF2470" evidence="9">
    <location>
        <begin position="441"/>
        <end position="514"/>
    </location>
</feature>
<dbReference type="InterPro" id="IPR055343">
    <property type="entry name" value="CREG_beta-barrel"/>
</dbReference>
<protein>
    <recommendedName>
        <fullName evidence="2">adenylyl-sulfate kinase</fullName>
        <ecNumber evidence="2">2.7.1.25</ecNumber>
    </recommendedName>
</protein>
<keyword evidence="3" id="KW-0808">Transferase</keyword>
<comment type="pathway">
    <text evidence="1">Sulfur metabolism.</text>
</comment>
<keyword evidence="6" id="KW-0067">ATP-binding</keyword>
<sequence>MCPLRFILVFFSAVLAGYFAWRTVRSSPEIESINSDDSAVEQKPLNDKQEFNVNKRVKSRKRISYVYFGKLFNIFWHECPVGKTERHKLLNQKGCVVWITGLSGSGKSTLACSLSRELHSRGKLSYVLDGDNLRHGLNKGLGFSAEDRTENIRRVGEVAKLFADAGLICIASLISPYGKDRDACRAMLADANFIEVFMNMSLSLCESRDAKGLYKLARAGKIKGFTGIDDPYEPPLNCEINGFPSTIELSSFQQAVSPGDINSDANVFQLIQTHQKKAARLPPVEEIRTVLYHSVRGMLSTFSQKVEGYPSGSMVDFACDIDGSPILAVSSLATHTKDLLVNPKCSLLVARDPEDRTDLVITLHGDAVSVSEKDKAAIRTAYLAKHPNAFWVDFGDFQFIRIEPKVVRYVSGVATALLGSGEFSKEEYQAAKIDPIAQFSKPVASHMNRDHAEDTRLIVQHSTSIAVDSAYILDIDSLGFNVKAVYQGSTYKLRIPFPRRAEERKDVKTLVVEMLQAAKSQLSS</sequence>
<evidence type="ECO:0000256" key="6">
    <source>
        <dbReference type="ARBA" id="ARBA00022840"/>
    </source>
</evidence>
<dbReference type="Pfam" id="PF10615">
    <property type="entry name" value="DUF2470"/>
    <property type="match status" value="1"/>
</dbReference>
<dbReference type="NCBIfam" id="TIGR00455">
    <property type="entry name" value="apsK"/>
    <property type="match status" value="1"/>
</dbReference>
<dbReference type="PANTHER" id="PTHR11055">
    <property type="entry name" value="BIFUNCTIONAL 3'-PHOSPHOADENOSINE 5'-PHOSPHOSULFATE SYNTHASE"/>
    <property type="match status" value="1"/>
</dbReference>